<dbReference type="PANTHER" id="PTHR43328:SF1">
    <property type="entry name" value="N-ACETYLTRANSFERASE DOMAIN-CONTAINING PROTEIN"/>
    <property type="match status" value="1"/>
</dbReference>
<name>A0A166JDX9_9AGAM</name>
<feature type="region of interest" description="Disordered" evidence="1">
    <location>
        <begin position="1"/>
        <end position="38"/>
    </location>
</feature>
<keyword evidence="4" id="KW-1185">Reference proteome</keyword>
<evidence type="ECO:0000313" key="4">
    <source>
        <dbReference type="Proteomes" id="UP000076798"/>
    </source>
</evidence>
<reference evidence="3 4" key="1">
    <citation type="journal article" date="2016" name="Mol. Biol. Evol.">
        <title>Comparative Genomics of Early-Diverging Mushroom-Forming Fungi Provides Insights into the Origins of Lignocellulose Decay Capabilities.</title>
        <authorList>
            <person name="Nagy L.G."/>
            <person name="Riley R."/>
            <person name="Tritt A."/>
            <person name="Adam C."/>
            <person name="Daum C."/>
            <person name="Floudas D."/>
            <person name="Sun H."/>
            <person name="Yadav J.S."/>
            <person name="Pangilinan J."/>
            <person name="Larsson K.H."/>
            <person name="Matsuura K."/>
            <person name="Barry K."/>
            <person name="Labutti K."/>
            <person name="Kuo R."/>
            <person name="Ohm R.A."/>
            <person name="Bhattacharya S.S."/>
            <person name="Shirouzu T."/>
            <person name="Yoshinaga Y."/>
            <person name="Martin F.M."/>
            <person name="Grigoriev I.V."/>
            <person name="Hibbett D.S."/>
        </authorList>
    </citation>
    <scope>NUCLEOTIDE SEQUENCE [LARGE SCALE GENOMIC DNA]</scope>
    <source>
        <strain evidence="3 4">HHB10207 ss-3</strain>
    </source>
</reference>
<evidence type="ECO:0000259" key="2">
    <source>
        <dbReference type="Pfam" id="PF13302"/>
    </source>
</evidence>
<feature type="compositionally biased region" description="Basic residues" evidence="1">
    <location>
        <begin position="22"/>
        <end position="32"/>
    </location>
</feature>
<dbReference type="AlphaFoldDB" id="A0A166JDX9"/>
<evidence type="ECO:0000313" key="3">
    <source>
        <dbReference type="EMBL" id="KZT44632.1"/>
    </source>
</evidence>
<dbReference type="Gene3D" id="3.40.630.30">
    <property type="match status" value="1"/>
</dbReference>
<dbReference type="OrthoDB" id="630895at2759"/>
<protein>
    <recommendedName>
        <fullName evidence="2">N-acetyltransferase domain-containing protein</fullName>
    </recommendedName>
</protein>
<dbReference type="InterPro" id="IPR000182">
    <property type="entry name" value="GNAT_dom"/>
</dbReference>
<dbReference type="InterPro" id="IPR016181">
    <property type="entry name" value="Acyl_CoA_acyltransferase"/>
</dbReference>
<organism evidence="3 4">
    <name type="scientific">Sistotremastrum suecicum HHB10207 ss-3</name>
    <dbReference type="NCBI Taxonomy" id="1314776"/>
    <lineage>
        <taxon>Eukaryota</taxon>
        <taxon>Fungi</taxon>
        <taxon>Dikarya</taxon>
        <taxon>Basidiomycota</taxon>
        <taxon>Agaricomycotina</taxon>
        <taxon>Agaricomycetes</taxon>
        <taxon>Sistotremastrales</taxon>
        <taxon>Sistotremastraceae</taxon>
        <taxon>Sistotremastrum</taxon>
    </lineage>
</organism>
<dbReference type="PANTHER" id="PTHR43328">
    <property type="entry name" value="ACETYLTRANSFERASE-RELATED"/>
    <property type="match status" value="1"/>
</dbReference>
<evidence type="ECO:0000256" key="1">
    <source>
        <dbReference type="SAM" id="MobiDB-lite"/>
    </source>
</evidence>
<dbReference type="SUPFAM" id="SSF55729">
    <property type="entry name" value="Acyl-CoA N-acyltransferases (Nat)"/>
    <property type="match status" value="1"/>
</dbReference>
<feature type="domain" description="N-acetyltransferase" evidence="2">
    <location>
        <begin position="62"/>
        <end position="246"/>
    </location>
</feature>
<proteinExistence type="predicted"/>
<sequence length="280" mass="31453">MNESLVDGPSHVRASQSSTSTRTHKHPVRKRSSATMNTIHPLQIDPATGEPFLRLPAPLENIIITPPRLTDVPALLRLLNDPRVHETLSGPPWPYLEEHATEWLSRLRAKSDQEWTELQEAASKNSEAPRVFGFCPVRSIREVQEDGSQLYLGDCCFDRWGADLITDEVEEIGRENEEKPVGDESIIWTFGDYLAPSHHGKGIMTAVIGTILKEWAIPRMNARHARTTTFEHNIGSLKTFQKNGFVLVETVQNRIPISEAKGGGKVGMNILHWDLEVKET</sequence>
<dbReference type="GO" id="GO:0016747">
    <property type="term" value="F:acyltransferase activity, transferring groups other than amino-acyl groups"/>
    <property type="evidence" value="ECO:0007669"/>
    <property type="project" value="InterPro"/>
</dbReference>
<dbReference type="STRING" id="1314776.A0A166JDX9"/>
<dbReference type="Pfam" id="PF13302">
    <property type="entry name" value="Acetyltransf_3"/>
    <property type="match status" value="1"/>
</dbReference>
<gene>
    <name evidence="3" type="ORF">SISSUDRAFT_37929</name>
</gene>
<accession>A0A166JDX9</accession>
<dbReference type="Proteomes" id="UP000076798">
    <property type="component" value="Unassembled WGS sequence"/>
</dbReference>
<dbReference type="EMBL" id="KV428004">
    <property type="protein sequence ID" value="KZT44632.1"/>
    <property type="molecule type" value="Genomic_DNA"/>
</dbReference>